<dbReference type="AlphaFoldDB" id="A0A830FDL2"/>
<keyword evidence="2" id="KW-1185">Reference proteome</keyword>
<name>A0A830FDL2_9EURY</name>
<comment type="caution">
    <text evidence="1">The sequence shown here is derived from an EMBL/GenBank/DDBJ whole genome shotgun (WGS) entry which is preliminary data.</text>
</comment>
<dbReference type="EMBL" id="BMPF01000003">
    <property type="protein sequence ID" value="GGL36264.1"/>
    <property type="molecule type" value="Genomic_DNA"/>
</dbReference>
<accession>A0A830FDL2</accession>
<gene>
    <name evidence="1" type="ORF">GCM10009037_19790</name>
</gene>
<protein>
    <submittedName>
        <fullName evidence="1">Uncharacterized protein</fullName>
    </submittedName>
</protein>
<dbReference type="Proteomes" id="UP000628840">
    <property type="component" value="Unassembled WGS sequence"/>
</dbReference>
<evidence type="ECO:0000313" key="2">
    <source>
        <dbReference type="Proteomes" id="UP000628840"/>
    </source>
</evidence>
<organism evidence="1 2">
    <name type="scientific">Halarchaeum grantii</name>
    <dbReference type="NCBI Taxonomy" id="1193105"/>
    <lineage>
        <taxon>Archaea</taxon>
        <taxon>Methanobacteriati</taxon>
        <taxon>Methanobacteriota</taxon>
        <taxon>Stenosarchaea group</taxon>
        <taxon>Halobacteria</taxon>
        <taxon>Halobacteriales</taxon>
        <taxon>Halobacteriaceae</taxon>
    </lineage>
</organism>
<proteinExistence type="predicted"/>
<reference evidence="1 2" key="1">
    <citation type="journal article" date="2019" name="Int. J. Syst. Evol. Microbiol.">
        <title>The Global Catalogue of Microorganisms (GCM) 10K type strain sequencing project: providing services to taxonomists for standard genome sequencing and annotation.</title>
        <authorList>
            <consortium name="The Broad Institute Genomics Platform"/>
            <consortium name="The Broad Institute Genome Sequencing Center for Infectious Disease"/>
            <person name="Wu L."/>
            <person name="Ma J."/>
        </authorList>
    </citation>
    <scope>NUCLEOTIDE SEQUENCE [LARGE SCALE GENOMIC DNA]</scope>
    <source>
        <strain evidence="1 2">JCM 19585</strain>
    </source>
</reference>
<sequence>MSEGGRRDAALTIVDTEENALALSNWTTHDSAKEGGYDRSRVSMGTRYVALRSTESQFFDLHNRLYSPQDPVWWPPVGRV</sequence>
<evidence type="ECO:0000313" key="1">
    <source>
        <dbReference type="EMBL" id="GGL36264.1"/>
    </source>
</evidence>